<feature type="transmembrane region" description="Helical" evidence="1">
    <location>
        <begin position="12"/>
        <end position="30"/>
    </location>
</feature>
<dbReference type="SUPFAM" id="SSF54523">
    <property type="entry name" value="Pili subunits"/>
    <property type="match status" value="1"/>
</dbReference>
<keyword evidence="1" id="KW-0472">Membrane</keyword>
<gene>
    <name evidence="2" type="primary">fimZ</name>
    <name evidence="2" type="ordered locus">aq_1433</name>
</gene>
<evidence type="ECO:0000313" key="3">
    <source>
        <dbReference type="Proteomes" id="UP000000798"/>
    </source>
</evidence>
<dbReference type="STRING" id="224324.aq_1433"/>
<protein>
    <submittedName>
        <fullName evidence="2">Minor pilin</fullName>
    </submittedName>
</protein>
<name>O67424_AQUAE</name>
<keyword evidence="3" id="KW-1185">Reference proteome</keyword>
<dbReference type="InterPro" id="IPR045584">
    <property type="entry name" value="Pilin-like"/>
</dbReference>
<dbReference type="Proteomes" id="UP000000798">
    <property type="component" value="Chromosome"/>
</dbReference>
<evidence type="ECO:0000256" key="1">
    <source>
        <dbReference type="SAM" id="Phobius"/>
    </source>
</evidence>
<organism evidence="2 3">
    <name type="scientific">Aquifex aeolicus (strain VF5)</name>
    <dbReference type="NCBI Taxonomy" id="224324"/>
    <lineage>
        <taxon>Bacteria</taxon>
        <taxon>Pseudomonadati</taxon>
        <taxon>Aquificota</taxon>
        <taxon>Aquificia</taxon>
        <taxon>Aquificales</taxon>
        <taxon>Aquificaceae</taxon>
        <taxon>Aquifex</taxon>
    </lineage>
</organism>
<dbReference type="EnsemblBacteria" id="AAC07382">
    <property type="protein sequence ID" value="AAC07382"/>
    <property type="gene ID" value="aq_1433"/>
</dbReference>
<dbReference type="PROSITE" id="PS00409">
    <property type="entry name" value="PROKAR_NTER_METHYL"/>
    <property type="match status" value="1"/>
</dbReference>
<dbReference type="PIR" id="F70424">
    <property type="entry name" value="F70424"/>
</dbReference>
<dbReference type="RefSeq" id="WP_010880927.1">
    <property type="nucleotide sequence ID" value="NC_000918.1"/>
</dbReference>
<reference evidence="2 3" key="1">
    <citation type="journal article" date="1998" name="Nature">
        <title>The complete genome of the hyperthermophilic bacterium Aquifex aeolicus.</title>
        <authorList>
            <person name="Deckert G."/>
            <person name="Warren P.V."/>
            <person name="Gaasterland T."/>
            <person name="Young W.G."/>
            <person name="Lenox A.L."/>
            <person name="Graham D.E."/>
            <person name="Overbeek R."/>
            <person name="Snead M.A."/>
            <person name="Keller M."/>
            <person name="Aujay M."/>
            <person name="Huber R."/>
            <person name="Feldman R.A."/>
            <person name="Short J.M."/>
            <person name="Olson G.J."/>
            <person name="Swanson R.V."/>
        </authorList>
    </citation>
    <scope>NUCLEOTIDE SEQUENCE [LARGE SCALE GENOMIC DNA]</scope>
    <source>
        <strain evidence="2 3">VF5</strain>
    </source>
</reference>
<dbReference type="Pfam" id="PF07963">
    <property type="entry name" value="N_methyl"/>
    <property type="match status" value="1"/>
</dbReference>
<proteinExistence type="predicted"/>
<dbReference type="InParanoid" id="O67424"/>
<sequence>MPKEGGFTLVEVLVALMIVLVLAGLAIPLYEITFKRNAMRAVVLSDLRQCLSIISVHMSTGGNSPSEVLGECPKSDYTQEIRLLSDNPITIEAVGRSDVGEVRCTYDGNTGEISCDSTF</sequence>
<dbReference type="KEGG" id="aae:aq_1433"/>
<dbReference type="HOGENOM" id="CLU_2056485_0_0_0"/>
<dbReference type="EMBL" id="AE000657">
    <property type="protein sequence ID" value="AAC07382.1"/>
    <property type="molecule type" value="Genomic_DNA"/>
</dbReference>
<keyword evidence="1" id="KW-0812">Transmembrane</keyword>
<dbReference type="InterPro" id="IPR012902">
    <property type="entry name" value="N_methyl_site"/>
</dbReference>
<evidence type="ECO:0000313" key="2">
    <source>
        <dbReference type="EMBL" id="AAC07382.1"/>
    </source>
</evidence>
<dbReference type="AlphaFoldDB" id="O67424"/>
<dbReference type="NCBIfam" id="TIGR02532">
    <property type="entry name" value="IV_pilin_GFxxxE"/>
    <property type="match status" value="1"/>
</dbReference>
<accession>O67424</accession>
<keyword evidence="1" id="KW-1133">Transmembrane helix</keyword>
<dbReference type="eggNOG" id="COG4968">
    <property type="taxonomic scope" value="Bacteria"/>
</dbReference>
<dbReference type="Gene3D" id="3.30.700.10">
    <property type="entry name" value="Glycoprotein, Type 4 Pilin"/>
    <property type="match status" value="1"/>
</dbReference>